<proteinExistence type="predicted"/>
<organism evidence="1 2">
    <name type="scientific">Rhizoctonia solani</name>
    <dbReference type="NCBI Taxonomy" id="456999"/>
    <lineage>
        <taxon>Eukaryota</taxon>
        <taxon>Fungi</taxon>
        <taxon>Dikarya</taxon>
        <taxon>Basidiomycota</taxon>
        <taxon>Agaricomycotina</taxon>
        <taxon>Agaricomycetes</taxon>
        <taxon>Cantharellales</taxon>
        <taxon>Ceratobasidiaceae</taxon>
        <taxon>Rhizoctonia</taxon>
    </lineage>
</organism>
<evidence type="ECO:0008006" key="3">
    <source>
        <dbReference type="Google" id="ProtNLM"/>
    </source>
</evidence>
<dbReference type="InterPro" id="IPR036691">
    <property type="entry name" value="Endo/exonu/phosph_ase_sf"/>
</dbReference>
<dbReference type="AlphaFoldDB" id="A0A8H3BGD1"/>
<dbReference type="Gene3D" id="3.60.10.10">
    <property type="entry name" value="Endonuclease/exonuclease/phosphatase"/>
    <property type="match status" value="1"/>
</dbReference>
<evidence type="ECO:0000313" key="1">
    <source>
        <dbReference type="EMBL" id="CAE6457055.1"/>
    </source>
</evidence>
<sequence length="162" mass="18018">MLNDKTFAKASILMIQDPWWGVIGRNKSVDPNMVNIYGTTNSPHWICFTPPGINGPKGPGVSIYVCRDIPGLIAWFSDLLPPHPNILTVNIIYKGSITTLVNIYLHGDAYKDSLLHLIQHPIDPLHPISVAGDFNTHHPNWALKGSIWEKTHPNPDACLLEN</sequence>
<accession>A0A8H3BGD1</accession>
<name>A0A8H3BGD1_9AGAM</name>
<evidence type="ECO:0000313" key="2">
    <source>
        <dbReference type="Proteomes" id="UP000663846"/>
    </source>
</evidence>
<dbReference type="EMBL" id="CAJMWS010000656">
    <property type="protein sequence ID" value="CAE6457055.1"/>
    <property type="molecule type" value="Genomic_DNA"/>
</dbReference>
<reference evidence="1" key="1">
    <citation type="submission" date="2021-01" db="EMBL/GenBank/DDBJ databases">
        <authorList>
            <person name="Kaushik A."/>
        </authorList>
    </citation>
    <scope>NUCLEOTIDE SEQUENCE</scope>
    <source>
        <strain evidence="1">AG1-1C</strain>
    </source>
</reference>
<comment type="caution">
    <text evidence="1">The sequence shown here is derived from an EMBL/GenBank/DDBJ whole genome shotgun (WGS) entry which is preliminary data.</text>
</comment>
<protein>
    <recommendedName>
        <fullName evidence="3">Endonuclease/exonuclease/phosphatase domain-containing protein</fullName>
    </recommendedName>
</protein>
<dbReference type="SUPFAM" id="SSF56219">
    <property type="entry name" value="DNase I-like"/>
    <property type="match status" value="1"/>
</dbReference>
<gene>
    <name evidence="1" type="ORF">RDB_LOCUS153963</name>
</gene>
<dbReference type="Proteomes" id="UP000663846">
    <property type="component" value="Unassembled WGS sequence"/>
</dbReference>